<dbReference type="EMBL" id="MU155809">
    <property type="protein sequence ID" value="KAF9470918.1"/>
    <property type="molecule type" value="Genomic_DNA"/>
</dbReference>
<accession>A0A9P6CSU5</accession>
<keyword evidence="3" id="KW-1185">Reference proteome</keyword>
<proteinExistence type="predicted"/>
<dbReference type="PANTHER" id="PTHR46929">
    <property type="entry name" value="EXPRESSED PROTEIN"/>
    <property type="match status" value="1"/>
</dbReference>
<dbReference type="InterPro" id="IPR024752">
    <property type="entry name" value="Myb/SANT-like_dom"/>
</dbReference>
<reference evidence="2" key="1">
    <citation type="submission" date="2020-11" db="EMBL/GenBank/DDBJ databases">
        <authorList>
            <consortium name="DOE Joint Genome Institute"/>
            <person name="Ahrendt S."/>
            <person name="Riley R."/>
            <person name="Andreopoulos W."/>
            <person name="Labutti K."/>
            <person name="Pangilinan J."/>
            <person name="Ruiz-Duenas F.J."/>
            <person name="Barrasa J.M."/>
            <person name="Sanchez-Garcia M."/>
            <person name="Camarero S."/>
            <person name="Miyauchi S."/>
            <person name="Serrano A."/>
            <person name="Linde D."/>
            <person name="Babiker R."/>
            <person name="Drula E."/>
            <person name="Ayuso-Fernandez I."/>
            <person name="Pacheco R."/>
            <person name="Padilla G."/>
            <person name="Ferreira P."/>
            <person name="Barriuso J."/>
            <person name="Kellner H."/>
            <person name="Castanera R."/>
            <person name="Alfaro M."/>
            <person name="Ramirez L."/>
            <person name="Pisabarro A.G."/>
            <person name="Kuo A."/>
            <person name="Tritt A."/>
            <person name="Lipzen A."/>
            <person name="He G."/>
            <person name="Yan M."/>
            <person name="Ng V."/>
            <person name="Cullen D."/>
            <person name="Martin F."/>
            <person name="Rosso M.-N."/>
            <person name="Henrissat B."/>
            <person name="Hibbett D."/>
            <person name="Martinez A.T."/>
            <person name="Grigoriev I.V."/>
        </authorList>
    </citation>
    <scope>NUCLEOTIDE SEQUENCE</scope>
    <source>
        <strain evidence="2">CIRM-BRFM 674</strain>
    </source>
</reference>
<sequence length="127" mass="13969">DDAILIRVLKQQKDLGNTSGAGWKQQVWHAVAAALSTSEASKGAPKTAAKCSDHWSNVSLKKNFMDVHALRTASGFGWDDGRKLVTASESIWQDKIARMPQAKQWKTTPFPLYDDIDYLVHSVVATG</sequence>
<dbReference type="AlphaFoldDB" id="A0A9P6CSU5"/>
<feature type="domain" description="Myb/SANT-like" evidence="1">
    <location>
        <begin position="2"/>
        <end position="94"/>
    </location>
</feature>
<evidence type="ECO:0000313" key="3">
    <source>
        <dbReference type="Proteomes" id="UP000807469"/>
    </source>
</evidence>
<dbReference type="OrthoDB" id="76215at2759"/>
<protein>
    <recommendedName>
        <fullName evidence="1">Myb/SANT-like domain-containing protein</fullName>
    </recommendedName>
</protein>
<dbReference type="Pfam" id="PF12776">
    <property type="entry name" value="Myb_DNA-bind_3"/>
    <property type="match status" value="1"/>
</dbReference>
<feature type="non-terminal residue" evidence="2">
    <location>
        <position position="1"/>
    </location>
</feature>
<name>A0A9P6CSU5_9AGAR</name>
<evidence type="ECO:0000259" key="1">
    <source>
        <dbReference type="Pfam" id="PF12776"/>
    </source>
</evidence>
<dbReference type="PANTHER" id="PTHR46929:SF3">
    <property type="entry name" value="MYB_SANT-LIKE DOMAIN-CONTAINING PROTEIN"/>
    <property type="match status" value="1"/>
</dbReference>
<dbReference type="Proteomes" id="UP000807469">
    <property type="component" value="Unassembled WGS sequence"/>
</dbReference>
<gene>
    <name evidence="2" type="ORF">BDN70DRAFT_768221</name>
</gene>
<evidence type="ECO:0000313" key="2">
    <source>
        <dbReference type="EMBL" id="KAF9470918.1"/>
    </source>
</evidence>
<feature type="non-terminal residue" evidence="2">
    <location>
        <position position="127"/>
    </location>
</feature>
<comment type="caution">
    <text evidence="2">The sequence shown here is derived from an EMBL/GenBank/DDBJ whole genome shotgun (WGS) entry which is preliminary data.</text>
</comment>
<organism evidence="2 3">
    <name type="scientific">Pholiota conissans</name>
    <dbReference type="NCBI Taxonomy" id="109636"/>
    <lineage>
        <taxon>Eukaryota</taxon>
        <taxon>Fungi</taxon>
        <taxon>Dikarya</taxon>
        <taxon>Basidiomycota</taxon>
        <taxon>Agaricomycotina</taxon>
        <taxon>Agaricomycetes</taxon>
        <taxon>Agaricomycetidae</taxon>
        <taxon>Agaricales</taxon>
        <taxon>Agaricineae</taxon>
        <taxon>Strophariaceae</taxon>
        <taxon>Pholiota</taxon>
    </lineage>
</organism>